<dbReference type="SUPFAM" id="SSF53041">
    <property type="entry name" value="Resolvase-like"/>
    <property type="match status" value="1"/>
</dbReference>
<feature type="domain" description="Recombinase" evidence="2">
    <location>
        <begin position="166"/>
        <end position="273"/>
    </location>
</feature>
<gene>
    <name evidence="3" type="ORF">COU08_00310</name>
</gene>
<dbReference type="PANTHER" id="PTHR30461">
    <property type="entry name" value="DNA-INVERTASE FROM LAMBDOID PROPHAGE"/>
    <property type="match status" value="1"/>
</dbReference>
<dbReference type="InterPro" id="IPR011109">
    <property type="entry name" value="DNA_bind_recombinase_dom"/>
</dbReference>
<organism evidence="3 4">
    <name type="scientific">Candidatus Harrisonbacteria bacterium CG10_big_fil_rev_8_21_14_0_10_42_17</name>
    <dbReference type="NCBI Taxonomy" id="1974584"/>
    <lineage>
        <taxon>Bacteria</taxon>
        <taxon>Candidatus Harrisoniibacteriota</taxon>
    </lineage>
</organism>
<dbReference type="AlphaFoldDB" id="A0A2M6WJ60"/>
<feature type="domain" description="Resolvase/invertase-type recombinase catalytic" evidence="1">
    <location>
        <begin position="13"/>
        <end position="159"/>
    </location>
</feature>
<evidence type="ECO:0000313" key="4">
    <source>
        <dbReference type="Proteomes" id="UP000228635"/>
    </source>
</evidence>
<protein>
    <recommendedName>
        <fullName evidence="5">Recombinase</fullName>
    </recommendedName>
</protein>
<dbReference type="PANTHER" id="PTHR30461:SF23">
    <property type="entry name" value="DNA RECOMBINASE-RELATED"/>
    <property type="match status" value="1"/>
</dbReference>
<dbReference type="EMBL" id="PFBA01000005">
    <property type="protein sequence ID" value="PIT92838.1"/>
    <property type="molecule type" value="Genomic_DNA"/>
</dbReference>
<dbReference type="CDD" id="cd00338">
    <property type="entry name" value="Ser_Recombinase"/>
    <property type="match status" value="1"/>
</dbReference>
<accession>A0A2M6WJ60</accession>
<dbReference type="SMART" id="SM00857">
    <property type="entry name" value="Resolvase"/>
    <property type="match status" value="1"/>
</dbReference>
<dbReference type="InterPro" id="IPR006119">
    <property type="entry name" value="Resolv_N"/>
</dbReference>
<evidence type="ECO:0000259" key="2">
    <source>
        <dbReference type="PROSITE" id="PS51737"/>
    </source>
</evidence>
<evidence type="ECO:0008006" key="5">
    <source>
        <dbReference type="Google" id="ProtNLM"/>
    </source>
</evidence>
<name>A0A2M6WJ60_9BACT</name>
<dbReference type="Proteomes" id="UP000228635">
    <property type="component" value="Unassembled WGS sequence"/>
</dbReference>
<comment type="caution">
    <text evidence="3">The sequence shown here is derived from an EMBL/GenBank/DDBJ whole genome shotgun (WGS) entry which is preliminary data.</text>
</comment>
<dbReference type="GO" id="GO:0003677">
    <property type="term" value="F:DNA binding"/>
    <property type="evidence" value="ECO:0007669"/>
    <property type="project" value="InterPro"/>
</dbReference>
<dbReference type="Pfam" id="PF13408">
    <property type="entry name" value="Zn_ribbon_recom"/>
    <property type="match status" value="1"/>
</dbReference>
<evidence type="ECO:0000313" key="3">
    <source>
        <dbReference type="EMBL" id="PIT92838.1"/>
    </source>
</evidence>
<sequence>MNTMQNIISSPQKCFLYARKSTDVEDKQVLSIEAQITELRAYAKTEGLNIVEEFIEKKSAKIPGRPIFGKMLARIEKGEASGILAWHPDRLARNSVDGGRIIYLLDCGHLAILKFPTFWCENTSQGKFMLNIAFGQSKYYVDSLAENTKRGLRQKVRRGEYPALAPTGYINDVRTKTIIVDKKRASLIRKAYELYAKNGSRLEDIANFLAQSGVHSKSGKRLHRDRISFILSNPFYYGHFRYAGEVHEGKHQPVVSKKIFDKVQEVLRQRGKPKTKEKVPKPFTGLFRCGECDMGITAEIQKGHTYYRCTKKSRSVKCSQSYVREEIINE</sequence>
<dbReference type="Pfam" id="PF00239">
    <property type="entry name" value="Resolvase"/>
    <property type="match status" value="1"/>
</dbReference>
<dbReference type="InterPro" id="IPR025827">
    <property type="entry name" value="Zn_ribbon_recom_dom"/>
</dbReference>
<dbReference type="Gene3D" id="3.90.1750.20">
    <property type="entry name" value="Putative Large Serine Recombinase, Chain B, Domain 2"/>
    <property type="match status" value="1"/>
</dbReference>
<dbReference type="InterPro" id="IPR050639">
    <property type="entry name" value="SSR_resolvase"/>
</dbReference>
<proteinExistence type="predicted"/>
<dbReference type="Pfam" id="PF07508">
    <property type="entry name" value="Recombinase"/>
    <property type="match status" value="1"/>
</dbReference>
<evidence type="ECO:0000259" key="1">
    <source>
        <dbReference type="PROSITE" id="PS51736"/>
    </source>
</evidence>
<dbReference type="PROSITE" id="PS51737">
    <property type="entry name" value="RECOMBINASE_DNA_BIND"/>
    <property type="match status" value="1"/>
</dbReference>
<dbReference type="GO" id="GO:0000150">
    <property type="term" value="F:DNA strand exchange activity"/>
    <property type="evidence" value="ECO:0007669"/>
    <property type="project" value="InterPro"/>
</dbReference>
<dbReference type="Gene3D" id="3.40.50.1390">
    <property type="entry name" value="Resolvase, N-terminal catalytic domain"/>
    <property type="match status" value="1"/>
</dbReference>
<reference evidence="4" key="1">
    <citation type="submission" date="2017-09" db="EMBL/GenBank/DDBJ databases">
        <title>Depth-based differentiation of microbial function through sediment-hosted aquifers and enrichment of novel symbionts in the deep terrestrial subsurface.</title>
        <authorList>
            <person name="Probst A.J."/>
            <person name="Ladd B."/>
            <person name="Jarett J.K."/>
            <person name="Geller-Mcgrath D.E."/>
            <person name="Sieber C.M.K."/>
            <person name="Emerson J.B."/>
            <person name="Anantharaman K."/>
            <person name="Thomas B.C."/>
            <person name="Malmstrom R."/>
            <person name="Stieglmeier M."/>
            <person name="Klingl A."/>
            <person name="Woyke T."/>
            <person name="Ryan C.M."/>
            <person name="Banfield J.F."/>
        </authorList>
    </citation>
    <scope>NUCLEOTIDE SEQUENCE [LARGE SCALE GENOMIC DNA]</scope>
</reference>
<dbReference type="PROSITE" id="PS51736">
    <property type="entry name" value="RECOMBINASES_3"/>
    <property type="match status" value="1"/>
</dbReference>
<dbReference type="InterPro" id="IPR036162">
    <property type="entry name" value="Resolvase-like_N_sf"/>
</dbReference>
<dbReference type="InterPro" id="IPR038109">
    <property type="entry name" value="DNA_bind_recomb_sf"/>
</dbReference>